<evidence type="ECO:0000313" key="1">
    <source>
        <dbReference type="EMBL" id="GBF06766.1"/>
    </source>
</evidence>
<evidence type="ECO:0000313" key="2">
    <source>
        <dbReference type="Proteomes" id="UP000236569"/>
    </source>
</evidence>
<dbReference type="AlphaFoldDB" id="A0A2I9D7L9"/>
<dbReference type="RefSeq" id="WP_103130108.1">
    <property type="nucleotide sequence ID" value="NZ_BFAG01000010.1"/>
</dbReference>
<name>A0A2I9D7L9_9DEIO</name>
<gene>
    <name evidence="1" type="ORF">DAERI_100129</name>
</gene>
<keyword evidence="2" id="KW-1185">Reference proteome</keyword>
<protein>
    <submittedName>
        <fullName evidence="1">Uncharacterized protein</fullName>
    </submittedName>
</protein>
<organism evidence="1 2">
    <name type="scientific">Deinococcus aerius</name>
    <dbReference type="NCBI Taxonomy" id="200253"/>
    <lineage>
        <taxon>Bacteria</taxon>
        <taxon>Thermotogati</taxon>
        <taxon>Deinococcota</taxon>
        <taxon>Deinococci</taxon>
        <taxon>Deinococcales</taxon>
        <taxon>Deinococcaceae</taxon>
        <taxon>Deinococcus</taxon>
    </lineage>
</organism>
<sequence>MQQGGEVGRAEAARREQAFSYSRGALLLARAELAPDREALGLTTRALDLARAHGHADPITAAPCARAEVRLALGEVAPAHEDSAASAARWPEQAPRDDRVRPLLVHRRVLSALGDPNADVPLRQALAWLGRAVRNVPPEFRAAFPEDHATRRALRALAQVRLSGETAP</sequence>
<dbReference type="EMBL" id="BFAG01000010">
    <property type="protein sequence ID" value="GBF06766.1"/>
    <property type="molecule type" value="Genomic_DNA"/>
</dbReference>
<comment type="caution">
    <text evidence="1">The sequence shown here is derived from an EMBL/GenBank/DDBJ whole genome shotgun (WGS) entry which is preliminary data.</text>
</comment>
<proteinExistence type="predicted"/>
<accession>A0A2I9D7L9</accession>
<reference evidence="2" key="1">
    <citation type="submission" date="2018-01" db="EMBL/GenBank/DDBJ databases">
        <title>Draft Genome Sequence of the Radioresistant Bacterium Deinococcus aerius TR0125, Isolated from the Higher Atmosphere above Japan.</title>
        <authorList>
            <person name="Satoh K."/>
            <person name="Arai H."/>
            <person name="Sanzen T."/>
            <person name="Kawaguchi Y."/>
            <person name="Hayashi H."/>
            <person name="Yokobori S."/>
            <person name="Yamagishi A."/>
            <person name="Oono Y."/>
            <person name="Narumi I."/>
        </authorList>
    </citation>
    <scope>NUCLEOTIDE SEQUENCE [LARGE SCALE GENOMIC DNA]</scope>
    <source>
        <strain evidence="2">TR0125</strain>
    </source>
</reference>
<dbReference type="Proteomes" id="UP000236569">
    <property type="component" value="Unassembled WGS sequence"/>
</dbReference>